<evidence type="ECO:0000313" key="2">
    <source>
        <dbReference type="Proteomes" id="UP000789702"/>
    </source>
</evidence>
<dbReference type="Proteomes" id="UP000789702">
    <property type="component" value="Unassembled WGS sequence"/>
</dbReference>
<dbReference type="EMBL" id="CAJVPU010000195">
    <property type="protein sequence ID" value="CAG8443382.1"/>
    <property type="molecule type" value="Genomic_DNA"/>
</dbReference>
<reference evidence="1" key="1">
    <citation type="submission" date="2021-06" db="EMBL/GenBank/DDBJ databases">
        <authorList>
            <person name="Kallberg Y."/>
            <person name="Tangrot J."/>
            <person name="Rosling A."/>
        </authorList>
    </citation>
    <scope>NUCLEOTIDE SEQUENCE</scope>
    <source>
        <strain evidence="1">IL203A</strain>
    </source>
</reference>
<protein>
    <submittedName>
        <fullName evidence="1">5691_t:CDS:1</fullName>
    </submittedName>
</protein>
<comment type="caution">
    <text evidence="1">The sequence shown here is derived from an EMBL/GenBank/DDBJ whole genome shotgun (WGS) entry which is preliminary data.</text>
</comment>
<evidence type="ECO:0000313" key="1">
    <source>
        <dbReference type="EMBL" id="CAG8443382.1"/>
    </source>
</evidence>
<accession>A0ACA9JZ70</accession>
<sequence length="154" mass="18424">METTRKHKQAFLPSNSSRHRRRYFNYLQLMKNPLFRREDIKLDKLIKEKQAQLNRLRRKANEKRQKNVVRMQLKMIFPADIALENSGHDGGDPLFDLKQVLRKIRKGNMNVILEQDTDDGDVIEDQKLLKDKDEDSESHNEFLVVQQLTFQQQY</sequence>
<proteinExistence type="predicted"/>
<organism evidence="1 2">
    <name type="scientific">Dentiscutata heterogama</name>
    <dbReference type="NCBI Taxonomy" id="1316150"/>
    <lineage>
        <taxon>Eukaryota</taxon>
        <taxon>Fungi</taxon>
        <taxon>Fungi incertae sedis</taxon>
        <taxon>Mucoromycota</taxon>
        <taxon>Glomeromycotina</taxon>
        <taxon>Glomeromycetes</taxon>
        <taxon>Diversisporales</taxon>
        <taxon>Gigasporaceae</taxon>
        <taxon>Dentiscutata</taxon>
    </lineage>
</organism>
<gene>
    <name evidence="1" type="ORF">DHETER_LOCUS410</name>
</gene>
<keyword evidence="2" id="KW-1185">Reference proteome</keyword>
<name>A0ACA9JZ70_9GLOM</name>